<dbReference type="GO" id="GO:0005524">
    <property type="term" value="F:ATP binding"/>
    <property type="evidence" value="ECO:0007669"/>
    <property type="project" value="UniProtKB-KW"/>
</dbReference>
<dbReference type="GO" id="GO:0016787">
    <property type="term" value="F:hydrolase activity"/>
    <property type="evidence" value="ECO:0007669"/>
    <property type="project" value="UniProtKB-KW"/>
</dbReference>
<evidence type="ECO:0000313" key="5">
    <source>
        <dbReference type="EMBL" id="KKK53522.1"/>
    </source>
</evidence>
<organism evidence="5">
    <name type="scientific">marine sediment metagenome</name>
    <dbReference type="NCBI Taxonomy" id="412755"/>
    <lineage>
        <taxon>unclassified sequences</taxon>
        <taxon>metagenomes</taxon>
        <taxon>ecological metagenomes</taxon>
    </lineage>
</organism>
<dbReference type="InterPro" id="IPR014013">
    <property type="entry name" value="Helic_SF1/SF2_ATP-bd_DinG/Rad3"/>
</dbReference>
<dbReference type="AlphaFoldDB" id="A0A0F8W9R0"/>
<dbReference type="InterPro" id="IPR027417">
    <property type="entry name" value="P-loop_NTPase"/>
</dbReference>
<name>A0A0F8W9R0_9ZZZZ</name>
<protein>
    <recommendedName>
        <fullName evidence="4">Helicase ATP-binding domain-containing protein</fullName>
    </recommendedName>
</protein>
<feature type="non-terminal residue" evidence="5">
    <location>
        <position position="346"/>
    </location>
</feature>
<evidence type="ECO:0000256" key="3">
    <source>
        <dbReference type="ARBA" id="ARBA00022840"/>
    </source>
</evidence>
<comment type="caution">
    <text evidence="5">The sequence shown here is derived from an EMBL/GenBank/DDBJ whole genome shotgun (WGS) entry which is preliminary data.</text>
</comment>
<dbReference type="Gene3D" id="3.40.50.300">
    <property type="entry name" value="P-loop containing nucleotide triphosphate hydrolases"/>
    <property type="match status" value="1"/>
</dbReference>
<sequence>VTSLKIFFYGRAEGDGVRTSTVGVHAVASVRSHLEPTTAKENRDGPVLDAGRNYSAEELRNLLGCSIGCDVKICERAPEKEISHGAADKVGFVSGFLEDWIAETDSGDMDEYYGPLPAELRHKLTISSDDCLHRNCPKFNDCWAEEAKIKASEAQIVVVNHALLMIDLDTRGVLPPYDHLVIDEAHHLADATANIQEISLSINRVNNVLRANVAKVSLFPQDIAGRISSMFYVWFEGFAERLGTNDREGYEWPLAYFTDLLESLQELLTWWMSHGQAVKDRISEMTVYDQKLREISMEQITKEVDRLWDLFEDFHDLANASQATDYAYWIQRDRTKGNFTYSLHRT</sequence>
<evidence type="ECO:0000256" key="1">
    <source>
        <dbReference type="ARBA" id="ARBA00022741"/>
    </source>
</evidence>
<proteinExistence type="predicted"/>
<feature type="domain" description="Helicase ATP-binding" evidence="4">
    <location>
        <begin position="1"/>
        <end position="230"/>
    </location>
</feature>
<dbReference type="SUPFAM" id="SSF52540">
    <property type="entry name" value="P-loop containing nucleoside triphosphate hydrolases"/>
    <property type="match status" value="1"/>
</dbReference>
<reference evidence="5" key="1">
    <citation type="journal article" date="2015" name="Nature">
        <title>Complex archaea that bridge the gap between prokaryotes and eukaryotes.</title>
        <authorList>
            <person name="Spang A."/>
            <person name="Saw J.H."/>
            <person name="Jorgensen S.L."/>
            <person name="Zaremba-Niedzwiedzka K."/>
            <person name="Martijn J."/>
            <person name="Lind A.E."/>
            <person name="van Eijk R."/>
            <person name="Schleper C."/>
            <person name="Guy L."/>
            <person name="Ettema T.J."/>
        </authorList>
    </citation>
    <scope>NUCLEOTIDE SEQUENCE</scope>
</reference>
<keyword evidence="1" id="KW-0547">Nucleotide-binding</keyword>
<keyword evidence="3" id="KW-0067">ATP-binding</keyword>
<accession>A0A0F8W9R0</accession>
<evidence type="ECO:0000259" key="4">
    <source>
        <dbReference type="PROSITE" id="PS51193"/>
    </source>
</evidence>
<dbReference type="EMBL" id="LAZR01066461">
    <property type="protein sequence ID" value="KKK53522.1"/>
    <property type="molecule type" value="Genomic_DNA"/>
</dbReference>
<feature type="non-terminal residue" evidence="5">
    <location>
        <position position="1"/>
    </location>
</feature>
<keyword evidence="2" id="KW-0378">Hydrolase</keyword>
<gene>
    <name evidence="5" type="ORF">LCGC14_3093950</name>
</gene>
<dbReference type="PROSITE" id="PS51193">
    <property type="entry name" value="HELICASE_ATP_BIND_2"/>
    <property type="match status" value="1"/>
</dbReference>
<evidence type="ECO:0000256" key="2">
    <source>
        <dbReference type="ARBA" id="ARBA00022801"/>
    </source>
</evidence>